<feature type="domain" description="Gfo/Idh/MocA-like oxidoreductase N-terminal" evidence="3">
    <location>
        <begin position="2"/>
        <end position="119"/>
    </location>
</feature>
<dbReference type="InterPro" id="IPR030827">
    <property type="entry name" value="Myo_inos_IolG"/>
</dbReference>
<name>A0AAC9JQF3_9HYPH</name>
<dbReference type="KEGG" id="cdq:BOQ54_06370"/>
<dbReference type="Proteomes" id="UP000182703">
    <property type="component" value="Chromosome"/>
</dbReference>
<dbReference type="GO" id="GO:0016491">
    <property type="term" value="F:oxidoreductase activity"/>
    <property type="evidence" value="ECO:0007669"/>
    <property type="project" value="UniProtKB-KW"/>
</dbReference>
<protein>
    <submittedName>
        <fullName evidence="5">Inositol 2-dehydrogenase</fullName>
    </submittedName>
</protein>
<dbReference type="RefSeq" id="WP_055459138.1">
    <property type="nucleotide sequence ID" value="NZ_CP018095.1"/>
</dbReference>
<dbReference type="Gene3D" id="3.30.360.10">
    <property type="entry name" value="Dihydrodipicolinate Reductase, domain 2"/>
    <property type="match status" value="1"/>
</dbReference>
<dbReference type="GO" id="GO:0000166">
    <property type="term" value="F:nucleotide binding"/>
    <property type="evidence" value="ECO:0007669"/>
    <property type="project" value="InterPro"/>
</dbReference>
<evidence type="ECO:0000313" key="5">
    <source>
        <dbReference type="EMBL" id="APF37000.1"/>
    </source>
</evidence>
<dbReference type="InterPro" id="IPR055170">
    <property type="entry name" value="GFO_IDH_MocA-like_dom"/>
</dbReference>
<keyword evidence="2" id="KW-0560">Oxidoreductase</keyword>
<comment type="similarity">
    <text evidence="1">Belongs to the Gfo/Idh/MocA family.</text>
</comment>
<dbReference type="PANTHER" id="PTHR42840:SF3">
    <property type="entry name" value="BINDING ROSSMANN FOLD OXIDOREDUCTASE, PUTATIVE (AFU_ORTHOLOGUE AFUA_2G10240)-RELATED"/>
    <property type="match status" value="1"/>
</dbReference>
<dbReference type="FunFam" id="3.30.360.10:FF:000023">
    <property type="entry name" value="Inositol 2-dehydrogenase"/>
    <property type="match status" value="1"/>
</dbReference>
<evidence type="ECO:0000313" key="6">
    <source>
        <dbReference type="Proteomes" id="UP000182703"/>
    </source>
</evidence>
<dbReference type="Pfam" id="PF01408">
    <property type="entry name" value="GFO_IDH_MocA"/>
    <property type="match status" value="1"/>
</dbReference>
<keyword evidence="6" id="KW-1185">Reference proteome</keyword>
<proteinExistence type="inferred from homology"/>
<dbReference type="SUPFAM" id="SSF51735">
    <property type="entry name" value="NAD(P)-binding Rossmann-fold domains"/>
    <property type="match status" value="1"/>
</dbReference>
<dbReference type="AlphaFoldDB" id="A0AAC9JQF3"/>
<reference evidence="5 6" key="1">
    <citation type="submission" date="2016-11" db="EMBL/GenBank/DDBJ databases">
        <title>Complete genome sequence of the aerobically denitrifying bacterium Chelatococcus daeguensis TAD1.</title>
        <authorList>
            <person name="Yang Y."/>
            <person name="Huang S."/>
            <person name="Lin E."/>
        </authorList>
    </citation>
    <scope>NUCLEOTIDE SEQUENCE [LARGE SCALE GENOMIC DNA]</scope>
    <source>
        <strain evidence="5 6">TAD1</strain>
    </source>
</reference>
<dbReference type="Pfam" id="PF22725">
    <property type="entry name" value="GFO_IDH_MocA_C3"/>
    <property type="match status" value="1"/>
</dbReference>
<dbReference type="SUPFAM" id="SSF55347">
    <property type="entry name" value="Glyceraldehyde-3-phosphate dehydrogenase-like, C-terminal domain"/>
    <property type="match status" value="1"/>
</dbReference>
<organism evidence="5 6">
    <name type="scientific">Chelatococcus daeguensis</name>
    <dbReference type="NCBI Taxonomy" id="444444"/>
    <lineage>
        <taxon>Bacteria</taxon>
        <taxon>Pseudomonadati</taxon>
        <taxon>Pseudomonadota</taxon>
        <taxon>Alphaproteobacteria</taxon>
        <taxon>Hyphomicrobiales</taxon>
        <taxon>Chelatococcaceae</taxon>
        <taxon>Chelatococcus</taxon>
    </lineage>
</organism>
<evidence type="ECO:0000256" key="2">
    <source>
        <dbReference type="ARBA" id="ARBA00023002"/>
    </source>
</evidence>
<feature type="domain" description="GFO/IDH/MocA-like oxidoreductase" evidence="4">
    <location>
        <begin position="127"/>
        <end position="247"/>
    </location>
</feature>
<dbReference type="Gene3D" id="3.40.50.720">
    <property type="entry name" value="NAD(P)-binding Rossmann-like Domain"/>
    <property type="match status" value="1"/>
</dbReference>
<evidence type="ECO:0000259" key="3">
    <source>
        <dbReference type="Pfam" id="PF01408"/>
    </source>
</evidence>
<gene>
    <name evidence="5" type="ORF">BOQ54_06370</name>
</gene>
<dbReference type="InterPro" id="IPR036291">
    <property type="entry name" value="NAD(P)-bd_dom_sf"/>
</dbReference>
<dbReference type="NCBIfam" id="TIGR04380">
    <property type="entry name" value="myo_inos_iolG"/>
    <property type="match status" value="1"/>
</dbReference>
<dbReference type="InterPro" id="IPR000683">
    <property type="entry name" value="Gfo/Idh/MocA-like_OxRdtase_N"/>
</dbReference>
<sequence length="328" mass="34626">MLNIGLLGAGRIGITHARAVIALPDARIAAVFDPVDAAADAAQALTGARRASVEEIMADKDIAAVIVATPTDLHATQVEEAARAGKAIFCEKPIDLSSARAEACLAVVREHNARLMLGFNRRFDPSFARLKAEVEAGAVGKVELVQITSRDPAPPPVDYIKRSGGLFRDMMIHDFDMARFLLGEEVTEVFATGAALVDPAIGAAGDVDTATATLKTASGRIAVITNSRRASYGYDQRLEVHGEKGMIQAGNETATTLTRANASGFTSDPLLDFFMQRYAEAYRLELAAFCRLAAGEDIAVPTGEDGLAALRLADAAVTSLASGRSVRL</sequence>
<evidence type="ECO:0000259" key="4">
    <source>
        <dbReference type="Pfam" id="PF22725"/>
    </source>
</evidence>
<accession>A0AAC9JQF3</accession>
<evidence type="ECO:0000256" key="1">
    <source>
        <dbReference type="ARBA" id="ARBA00010928"/>
    </source>
</evidence>
<dbReference type="EMBL" id="CP018095">
    <property type="protein sequence ID" value="APF37000.1"/>
    <property type="molecule type" value="Genomic_DNA"/>
</dbReference>
<dbReference type="PANTHER" id="PTHR42840">
    <property type="entry name" value="NAD(P)-BINDING ROSSMANN-FOLD SUPERFAMILY PROTEIN-RELATED"/>
    <property type="match status" value="1"/>
</dbReference>